<gene>
    <name evidence="2" type="ORF">DFA_01233</name>
</gene>
<name>F4PRL2_CACFS</name>
<dbReference type="RefSeq" id="XP_004359202.1">
    <property type="nucleotide sequence ID" value="XM_004359145.1"/>
</dbReference>
<organism evidence="2 3">
    <name type="scientific">Cavenderia fasciculata</name>
    <name type="common">Slime mold</name>
    <name type="synonym">Dictyostelium fasciculatum</name>
    <dbReference type="NCBI Taxonomy" id="261658"/>
    <lineage>
        <taxon>Eukaryota</taxon>
        <taxon>Amoebozoa</taxon>
        <taxon>Evosea</taxon>
        <taxon>Eumycetozoa</taxon>
        <taxon>Dictyostelia</taxon>
        <taxon>Acytosteliales</taxon>
        <taxon>Cavenderiaceae</taxon>
        <taxon>Cavenderia</taxon>
    </lineage>
</organism>
<evidence type="ECO:0000313" key="3">
    <source>
        <dbReference type="Proteomes" id="UP000007797"/>
    </source>
</evidence>
<dbReference type="EMBL" id="GL883010">
    <property type="protein sequence ID" value="EGG21352.1"/>
    <property type="molecule type" value="Genomic_DNA"/>
</dbReference>
<sequence>MIEFVVGDCCDQVLVGNPEQEDNFGVFVNYNTFPLFKAQQQQQQQQQKQKSTVTTTTTAALSNTKNAHTVPDIIAPSIDDVAQPDADEKLKNKERHNFAAEQGVKKTVKQKKPLTPKSKKKQAKIVEKAIAMKDKTDTRVEKGTKKDLFKKRWNSLY</sequence>
<evidence type="ECO:0000256" key="1">
    <source>
        <dbReference type="SAM" id="MobiDB-lite"/>
    </source>
</evidence>
<dbReference type="AlphaFoldDB" id="F4PRL2"/>
<dbReference type="GeneID" id="14873658"/>
<feature type="compositionally biased region" description="Basic residues" evidence="1">
    <location>
        <begin position="106"/>
        <end position="123"/>
    </location>
</feature>
<keyword evidence="3" id="KW-1185">Reference proteome</keyword>
<evidence type="ECO:0000313" key="2">
    <source>
        <dbReference type="EMBL" id="EGG21352.1"/>
    </source>
</evidence>
<accession>F4PRL2</accession>
<protein>
    <submittedName>
        <fullName evidence="2">Uncharacterized protein</fullName>
    </submittedName>
</protein>
<proteinExistence type="predicted"/>
<feature type="region of interest" description="Disordered" evidence="1">
    <location>
        <begin position="94"/>
        <end position="124"/>
    </location>
</feature>
<dbReference type="KEGG" id="dfa:DFA_01233"/>
<reference evidence="3" key="1">
    <citation type="journal article" date="2011" name="Genome Res.">
        <title>Phylogeny-wide analysis of social amoeba genomes highlights ancient origins for complex intercellular communication.</title>
        <authorList>
            <person name="Heidel A.J."/>
            <person name="Lawal H.M."/>
            <person name="Felder M."/>
            <person name="Schilde C."/>
            <person name="Helps N.R."/>
            <person name="Tunggal B."/>
            <person name="Rivero F."/>
            <person name="John U."/>
            <person name="Schleicher M."/>
            <person name="Eichinger L."/>
            <person name="Platzer M."/>
            <person name="Noegel A.A."/>
            <person name="Schaap P."/>
            <person name="Gloeckner G."/>
        </authorList>
    </citation>
    <scope>NUCLEOTIDE SEQUENCE [LARGE SCALE GENOMIC DNA]</scope>
    <source>
        <strain evidence="3">SH3</strain>
    </source>
</reference>
<dbReference type="Proteomes" id="UP000007797">
    <property type="component" value="Unassembled WGS sequence"/>
</dbReference>